<gene>
    <name evidence="8" type="ordered locus">PERMA_1131</name>
</gene>
<dbReference type="PANTHER" id="PTHR30389:SF17">
    <property type="entry name" value="L(+)-TARTRATE DEHYDRATASE SUBUNIT ALPHA-RELATED"/>
    <property type="match status" value="1"/>
</dbReference>
<protein>
    <submittedName>
        <fullName evidence="8">L(+)-tartrate dehydratase subunit alpha (L-TTD alpha)</fullName>
        <ecNumber evidence="8">4.2.1.32</ecNumber>
    </submittedName>
</protein>
<evidence type="ECO:0000313" key="8">
    <source>
        <dbReference type="EMBL" id="ACO04209.1"/>
    </source>
</evidence>
<evidence type="ECO:0000259" key="7">
    <source>
        <dbReference type="Pfam" id="PF05681"/>
    </source>
</evidence>
<keyword evidence="3" id="KW-0479">Metal-binding</keyword>
<dbReference type="eggNOG" id="COG1951">
    <property type="taxonomic scope" value="Bacteria"/>
</dbReference>
<comment type="similarity">
    <text evidence="1">Belongs to the class-I fumarase family.</text>
</comment>
<keyword evidence="2" id="KW-0004">4Fe-4S</keyword>
<dbReference type="Proteomes" id="UP000001366">
    <property type="component" value="Chromosome"/>
</dbReference>
<evidence type="ECO:0000313" key="9">
    <source>
        <dbReference type="Proteomes" id="UP000001366"/>
    </source>
</evidence>
<dbReference type="InterPro" id="IPR051208">
    <property type="entry name" value="Class-I_Fumarase/Tartrate_DH"/>
</dbReference>
<accession>C0QQH1</accession>
<dbReference type="PANTHER" id="PTHR30389">
    <property type="entry name" value="FUMARATE HYDRATASE-RELATED"/>
    <property type="match status" value="1"/>
</dbReference>
<evidence type="ECO:0000256" key="3">
    <source>
        <dbReference type="ARBA" id="ARBA00022723"/>
    </source>
</evidence>
<feature type="domain" description="Fe-S hydro-lyase tartrate dehydratase alpha-type catalytic" evidence="7">
    <location>
        <begin position="11"/>
        <end position="279"/>
    </location>
</feature>
<dbReference type="PaxDb" id="123214-PERMA_1131"/>
<evidence type="ECO:0000256" key="6">
    <source>
        <dbReference type="ARBA" id="ARBA00023239"/>
    </source>
</evidence>
<dbReference type="EC" id="4.2.1.32" evidence="8"/>
<evidence type="ECO:0000256" key="4">
    <source>
        <dbReference type="ARBA" id="ARBA00023004"/>
    </source>
</evidence>
<organism evidence="8 9">
    <name type="scientific">Persephonella marina (strain DSM 14350 / EX-H1)</name>
    <dbReference type="NCBI Taxonomy" id="123214"/>
    <lineage>
        <taxon>Bacteria</taxon>
        <taxon>Pseudomonadati</taxon>
        <taxon>Aquificota</taxon>
        <taxon>Aquificia</taxon>
        <taxon>Aquificales</taxon>
        <taxon>Hydrogenothermaceae</taxon>
        <taxon>Persephonella</taxon>
    </lineage>
</organism>
<dbReference type="STRING" id="123214.PERMA_1131"/>
<dbReference type="KEGG" id="pmx:PERMA_1131"/>
<dbReference type="OrthoDB" id="9798978at2"/>
<evidence type="ECO:0000256" key="5">
    <source>
        <dbReference type="ARBA" id="ARBA00023014"/>
    </source>
</evidence>
<dbReference type="GO" id="GO:0046872">
    <property type="term" value="F:metal ion binding"/>
    <property type="evidence" value="ECO:0007669"/>
    <property type="project" value="UniProtKB-KW"/>
</dbReference>
<keyword evidence="9" id="KW-1185">Reference proteome</keyword>
<evidence type="ECO:0000256" key="2">
    <source>
        <dbReference type="ARBA" id="ARBA00022485"/>
    </source>
</evidence>
<proteinExistence type="inferred from homology"/>
<dbReference type="AlphaFoldDB" id="C0QQH1"/>
<dbReference type="HOGENOM" id="CLU_041245_0_0_0"/>
<keyword evidence="5" id="KW-0411">Iron-sulfur</keyword>
<dbReference type="InterPro" id="IPR004646">
    <property type="entry name" value="Fe-S_hydro-lyase_TtdA-typ_cat"/>
</dbReference>
<name>C0QQH1_PERMH</name>
<dbReference type="RefSeq" id="WP_012676447.1">
    <property type="nucleotide sequence ID" value="NC_012440.1"/>
</dbReference>
<dbReference type="Pfam" id="PF05681">
    <property type="entry name" value="Fumerase"/>
    <property type="match status" value="1"/>
</dbReference>
<dbReference type="EMBL" id="CP001230">
    <property type="protein sequence ID" value="ACO04209.1"/>
    <property type="molecule type" value="Genomic_DNA"/>
</dbReference>
<reference evidence="8 9" key="1">
    <citation type="journal article" date="2009" name="J. Bacteriol.">
        <title>Complete and draft genome sequences of six members of the Aquificales.</title>
        <authorList>
            <person name="Reysenbach A.L."/>
            <person name="Hamamura N."/>
            <person name="Podar M."/>
            <person name="Griffiths E."/>
            <person name="Ferreira S."/>
            <person name="Hochstein R."/>
            <person name="Heidelberg J."/>
            <person name="Johnson J."/>
            <person name="Mead D."/>
            <person name="Pohorille A."/>
            <person name="Sarmiento M."/>
            <person name="Schweighofer K."/>
            <person name="Seshadri R."/>
            <person name="Voytek M.A."/>
        </authorList>
    </citation>
    <scope>NUCLEOTIDE SEQUENCE [LARGE SCALE GENOMIC DNA]</scope>
    <source>
        <strain evidence="9">DSM 14350 / EX-H1</strain>
    </source>
</reference>
<dbReference type="NCBIfam" id="TIGR00722">
    <property type="entry name" value="ttdA_fumA_fumB"/>
    <property type="match status" value="1"/>
</dbReference>
<dbReference type="GO" id="GO:0008730">
    <property type="term" value="F:L(+)-tartrate dehydratase activity"/>
    <property type="evidence" value="ECO:0007669"/>
    <property type="project" value="UniProtKB-EC"/>
</dbReference>
<evidence type="ECO:0000256" key="1">
    <source>
        <dbReference type="ARBA" id="ARBA00008876"/>
    </source>
</evidence>
<keyword evidence="4" id="KW-0408">Iron</keyword>
<sequence>MREIQASLITEIVKDLVMDAEYNLPEDFIHAIEKSVDKEESPIGKEILNEILKNAQVASKEKVAYCQDTGYPVFFVEIGQDVHIVGGSIRDAINEGVRKATKEGYLRASLAFDPVFERKNTGDNTPALIYFDIVPGDKIRIKFAAKGGGSENQSKQIMLRPADGLEGVKKFVLKCIANAGPNACPPFTVGVGIGGTFDYSAVLAKKALFRHIGERHPDPKIAALEEELLVLANQLGVGPLGFGGTTTAVDVKIEIAPVHIASLPVAVNIQCHASRHKEIEI</sequence>
<keyword evidence="6 8" id="KW-0456">Lyase</keyword>
<dbReference type="NCBIfam" id="NF004885">
    <property type="entry name" value="PRK06246.1"/>
    <property type="match status" value="1"/>
</dbReference>
<dbReference type="GO" id="GO:0051539">
    <property type="term" value="F:4 iron, 4 sulfur cluster binding"/>
    <property type="evidence" value="ECO:0007669"/>
    <property type="project" value="UniProtKB-KW"/>
</dbReference>